<keyword evidence="2" id="KW-0442">Lipid degradation</keyword>
<gene>
    <name evidence="4" type="ORF">IPV69_07305</name>
</gene>
<evidence type="ECO:0000313" key="5">
    <source>
        <dbReference type="Proteomes" id="UP000593765"/>
    </source>
</evidence>
<dbReference type="EMBL" id="CP063458">
    <property type="protein sequence ID" value="QOV91157.1"/>
    <property type="molecule type" value="Genomic_DNA"/>
</dbReference>
<evidence type="ECO:0000313" key="4">
    <source>
        <dbReference type="EMBL" id="QOV91157.1"/>
    </source>
</evidence>
<evidence type="ECO:0000256" key="3">
    <source>
        <dbReference type="ARBA" id="ARBA00023098"/>
    </source>
</evidence>
<evidence type="ECO:0000256" key="2">
    <source>
        <dbReference type="ARBA" id="ARBA00022963"/>
    </source>
</evidence>
<dbReference type="AlphaFoldDB" id="A0A7M2X058"/>
<reference evidence="4 5" key="1">
    <citation type="submission" date="2020-10" db="EMBL/GenBank/DDBJ databases">
        <title>Wide distribution of Phycisphaera-like planctomycetes from WD2101 soil group in peatlands and genome analysis of the first cultivated representative.</title>
        <authorList>
            <person name="Dedysh S.N."/>
            <person name="Beletsky A.V."/>
            <person name="Ivanova A."/>
            <person name="Kulichevskaya I.S."/>
            <person name="Suzina N.E."/>
            <person name="Philippov D.A."/>
            <person name="Rakitin A.L."/>
            <person name="Mardanov A.V."/>
            <person name="Ravin N.V."/>
        </authorList>
    </citation>
    <scope>NUCLEOTIDE SEQUENCE [LARGE SCALE GENOMIC DNA]</scope>
    <source>
        <strain evidence="4 5">M1803</strain>
    </source>
</reference>
<dbReference type="GO" id="GO:0016042">
    <property type="term" value="P:lipid catabolic process"/>
    <property type="evidence" value="ECO:0007669"/>
    <property type="project" value="UniProtKB-KW"/>
</dbReference>
<dbReference type="KEGG" id="hbs:IPV69_07305"/>
<dbReference type="SUPFAM" id="SSF53474">
    <property type="entry name" value="alpha/beta-Hydrolases"/>
    <property type="match status" value="1"/>
</dbReference>
<dbReference type="Proteomes" id="UP000593765">
    <property type="component" value="Chromosome"/>
</dbReference>
<dbReference type="Pfam" id="PF03403">
    <property type="entry name" value="PAF-AH_p_II"/>
    <property type="match status" value="1"/>
</dbReference>
<name>A0A7M2X058_9BACT</name>
<organism evidence="4 5">
    <name type="scientific">Humisphaera borealis</name>
    <dbReference type="NCBI Taxonomy" id="2807512"/>
    <lineage>
        <taxon>Bacteria</taxon>
        <taxon>Pseudomonadati</taxon>
        <taxon>Planctomycetota</taxon>
        <taxon>Phycisphaerae</taxon>
        <taxon>Tepidisphaerales</taxon>
        <taxon>Tepidisphaeraceae</taxon>
        <taxon>Humisphaera</taxon>
    </lineage>
</organism>
<accession>A0A7M2X058</accession>
<dbReference type="InterPro" id="IPR029058">
    <property type="entry name" value="AB_hydrolase_fold"/>
</dbReference>
<dbReference type="Gene3D" id="3.40.50.1820">
    <property type="entry name" value="alpha/beta hydrolase"/>
    <property type="match status" value="1"/>
</dbReference>
<proteinExistence type="predicted"/>
<dbReference type="PANTHER" id="PTHR10272">
    <property type="entry name" value="PLATELET-ACTIVATING FACTOR ACETYLHYDROLASE"/>
    <property type="match status" value="1"/>
</dbReference>
<protein>
    <submittedName>
        <fullName evidence="4">Dienelactone hydrolase</fullName>
    </submittedName>
</protein>
<dbReference type="PANTHER" id="PTHR10272:SF0">
    <property type="entry name" value="PLATELET-ACTIVATING FACTOR ACETYLHYDROLASE"/>
    <property type="match status" value="1"/>
</dbReference>
<keyword evidence="1 4" id="KW-0378">Hydrolase</keyword>
<sequence>MNFTTLPGLLVLVIVVNSLAVRAIAAPAEGYDPLQVAKTLKPHTLDLVVKDVDRNREIPLRVYLPTAASPAPVVLFSHGLGGSRENNPYLGEHWSGRGYVVVVMQHIGSDISVWKDVPMAQRLTSLKQAANLQNTLLRLRDVPAVIDQLERWNKSSDSPLAGRLDLRRIGMSGHSFGAITTQGVSGQRTARGDATFTDKRIKAAIAMSPDSPKNGDLSKLFGGVQIPWLLMTGTNDVAMVGTADVASRTAVFPALPPGGKYEIVLDGGEHDAFGDRDLPGSNNKRNPNHHRVILALSTAFWDAYLREDAQAKAWLDGSGPSTVLEKQDRWQKK</sequence>
<dbReference type="RefSeq" id="WP_206294307.1">
    <property type="nucleotide sequence ID" value="NZ_CP063458.1"/>
</dbReference>
<evidence type="ECO:0000256" key="1">
    <source>
        <dbReference type="ARBA" id="ARBA00022801"/>
    </source>
</evidence>
<keyword evidence="5" id="KW-1185">Reference proteome</keyword>
<keyword evidence="3" id="KW-0443">Lipid metabolism</keyword>
<dbReference type="GO" id="GO:0003847">
    <property type="term" value="F:1-alkyl-2-acetylglycerophosphocholine esterase activity"/>
    <property type="evidence" value="ECO:0007669"/>
    <property type="project" value="TreeGrafter"/>
</dbReference>